<dbReference type="EMBL" id="RBKU01000001">
    <property type="protein sequence ID" value="RKR80515.1"/>
    <property type="molecule type" value="Genomic_DNA"/>
</dbReference>
<dbReference type="AlphaFoldDB" id="A0A495IUT9"/>
<dbReference type="OrthoDB" id="9768470at2"/>
<evidence type="ECO:0000256" key="4">
    <source>
        <dbReference type="RuleBase" id="RU003357"/>
    </source>
</evidence>
<keyword evidence="4" id="KW-0798">TonB box</keyword>
<feature type="domain" description="TonB-dependent receptor plug" evidence="7">
    <location>
        <begin position="234"/>
        <end position="327"/>
    </location>
</feature>
<keyword evidence="3" id="KW-0998">Cell outer membrane</keyword>
<evidence type="ECO:0000259" key="7">
    <source>
        <dbReference type="Pfam" id="PF07715"/>
    </source>
</evidence>
<feature type="transmembrane region" description="Helical" evidence="5">
    <location>
        <begin position="12"/>
        <end position="36"/>
    </location>
</feature>
<dbReference type="SUPFAM" id="SSF49464">
    <property type="entry name" value="Carboxypeptidase regulatory domain-like"/>
    <property type="match status" value="1"/>
</dbReference>
<dbReference type="PANTHER" id="PTHR40980">
    <property type="entry name" value="PLUG DOMAIN-CONTAINING PROTEIN"/>
    <property type="match status" value="1"/>
</dbReference>
<feature type="domain" description="TonB-dependent receptor-like beta-barrel" evidence="6">
    <location>
        <begin position="567"/>
        <end position="1018"/>
    </location>
</feature>
<dbReference type="Gene3D" id="2.60.40.1120">
    <property type="entry name" value="Carboxypeptidase-like, regulatory domain"/>
    <property type="match status" value="1"/>
</dbReference>
<dbReference type="InterPro" id="IPR036942">
    <property type="entry name" value="Beta-barrel_TonB_sf"/>
</dbReference>
<dbReference type="SUPFAM" id="SSF56935">
    <property type="entry name" value="Porins"/>
    <property type="match status" value="1"/>
</dbReference>
<evidence type="ECO:0000256" key="2">
    <source>
        <dbReference type="ARBA" id="ARBA00023136"/>
    </source>
</evidence>
<keyword evidence="2 4" id="KW-0472">Membrane</keyword>
<dbReference type="Gene3D" id="2.40.170.20">
    <property type="entry name" value="TonB-dependent receptor, beta-barrel domain"/>
    <property type="match status" value="1"/>
</dbReference>
<dbReference type="InterPro" id="IPR000531">
    <property type="entry name" value="Beta-barrel_TonB"/>
</dbReference>
<evidence type="ECO:0000256" key="1">
    <source>
        <dbReference type="ARBA" id="ARBA00004442"/>
    </source>
</evidence>
<dbReference type="GO" id="GO:0009279">
    <property type="term" value="C:cell outer membrane"/>
    <property type="evidence" value="ECO:0007669"/>
    <property type="project" value="UniProtKB-SubCell"/>
</dbReference>
<dbReference type="Pfam" id="PF00593">
    <property type="entry name" value="TonB_dep_Rec_b-barrel"/>
    <property type="match status" value="1"/>
</dbReference>
<accession>A0A495IUT9</accession>
<evidence type="ECO:0000313" key="9">
    <source>
        <dbReference type="Proteomes" id="UP000268007"/>
    </source>
</evidence>
<keyword evidence="5" id="KW-1133">Transmembrane helix</keyword>
<proteinExistence type="inferred from homology"/>
<keyword evidence="8" id="KW-0675">Receptor</keyword>
<dbReference type="Proteomes" id="UP000268007">
    <property type="component" value="Unassembled WGS sequence"/>
</dbReference>
<dbReference type="Gene3D" id="2.170.130.10">
    <property type="entry name" value="TonB-dependent receptor, plug domain"/>
    <property type="match status" value="1"/>
</dbReference>
<dbReference type="InterPro" id="IPR037066">
    <property type="entry name" value="Plug_dom_sf"/>
</dbReference>
<evidence type="ECO:0000256" key="3">
    <source>
        <dbReference type="ARBA" id="ARBA00023237"/>
    </source>
</evidence>
<gene>
    <name evidence="8" type="ORF">BDD43_0635</name>
</gene>
<evidence type="ECO:0000313" key="8">
    <source>
        <dbReference type="EMBL" id="RKR80515.1"/>
    </source>
</evidence>
<organism evidence="8 9">
    <name type="scientific">Mucilaginibacter gracilis</name>
    <dbReference type="NCBI Taxonomy" id="423350"/>
    <lineage>
        <taxon>Bacteria</taxon>
        <taxon>Pseudomonadati</taxon>
        <taxon>Bacteroidota</taxon>
        <taxon>Sphingobacteriia</taxon>
        <taxon>Sphingobacteriales</taxon>
        <taxon>Sphingobacteriaceae</taxon>
        <taxon>Mucilaginibacter</taxon>
    </lineage>
</organism>
<comment type="caution">
    <text evidence="8">The sequence shown here is derived from an EMBL/GenBank/DDBJ whole genome shotgun (WGS) entry which is preliminary data.</text>
</comment>
<keyword evidence="5" id="KW-0812">Transmembrane</keyword>
<comment type="subcellular location">
    <subcellularLocation>
        <location evidence="1 4">Cell outer membrane</location>
    </subcellularLocation>
</comment>
<dbReference type="InterPro" id="IPR012910">
    <property type="entry name" value="Plug_dom"/>
</dbReference>
<sequence length="1075" mass="120040">MQKQKGLQQYPYFRLIMRTSLIITAIQMAFFGVLYASTARSQDLNRQISLKLEKATVAQCLAAIEKQGNVQFFIRDKATAGISKKTTIMASGITVIEALNSIVEHTNLLYKAVGGFIVIDSKPVPIPPGKIYGKVVDDKGESLPGANIRIIELNTTIASAVDGSYSITAPPGTYTVEVSYVSFQTKRIADVVVKADGLTKLDIVLLTASNALNAVVIQSSYKKEATAGLYATQKNAASVTDGISAEQIARTPDNNMGQVLKRVSGVSTVDNRYIVVRGLTERYNQGMIDGIVLPSTDMNRRNFAFDVIPVEMVSNVVVNKTATPDVSAEFAGGQVSVNTLDIPLENFTVLSLGTGFNSNVLGKNFVESGKRGKYDFWGFDDGHRKLPAGIQSWGSVAVPDYAVPQSKLFSPDAFKRYTSTGGANQNYRISLGRTYDLKNDQKIGFVAGLSFRNSQETNDFQDVREFLANYGYPAAGPNYIDSAGRRRNGHIYKYNSTIGAQFNTGIQGKNYKIGFKNLYSQIFNNILNTSTGMFASAGFDNDYARTQQNLQTPEITRILQHKLEGEYKLTNAGLKLSWLGGITTVRQEVKDRTKFTYRLTGRTDDGNEYYQTPAVVNPAQNSPDYDYRLFTDTKETDYNWGANLSQPFNFLGDKSLIKGGYSGIYKKRDLSATTLKIRTEDRAFNAFDRPYEEVLAPENIGTGEHSNQAYYLADGNNGSQFDGSSKFHAFYLMLDQRFLKKIRIVYGVRGENYDLQNKQPLISDKSSLRNVTGEKNTTYLPSANLIYSITSKMNFRASFAKTVIRPDFRETSYFGFYDPFLNADIVGDDVVSTKIKNSDLRYEWYPSVGEIVSVSGFYKSFDKPIELVVDRDATKVTRYRYQNQKDAVNYGMELEIRKTLGFLSDQQWLRNITLFGNGTLIKSKIHTLSTLGNGTIVENQETRALYGQSPYTVNAGISYSSPNYGLTLSYNKAGRRTYTISSNPNLTEYENGRDLIDLQLYARFLKQKMDIKLNVGNLLNSTSIYYINSNGYKQVSGTSTYNTSFGKDSYEKEYDAVRYRIKYGITPSLTVTYKF</sequence>
<reference evidence="8 9" key="1">
    <citation type="submission" date="2018-10" db="EMBL/GenBank/DDBJ databases">
        <title>Genomic Encyclopedia of Archaeal and Bacterial Type Strains, Phase II (KMG-II): from individual species to whole genera.</title>
        <authorList>
            <person name="Goeker M."/>
        </authorList>
    </citation>
    <scope>NUCLEOTIDE SEQUENCE [LARGE SCALE GENOMIC DNA]</scope>
    <source>
        <strain evidence="8 9">DSM 18602</strain>
    </source>
</reference>
<dbReference type="Pfam" id="PF13620">
    <property type="entry name" value="CarboxypepD_reg"/>
    <property type="match status" value="1"/>
</dbReference>
<name>A0A495IUT9_9SPHI</name>
<dbReference type="Pfam" id="PF07715">
    <property type="entry name" value="Plug"/>
    <property type="match status" value="1"/>
</dbReference>
<protein>
    <submittedName>
        <fullName evidence="8">Outer membrane receptor protein involved in Fe transport</fullName>
    </submittedName>
</protein>
<comment type="similarity">
    <text evidence="4">Belongs to the TonB-dependent receptor family.</text>
</comment>
<dbReference type="InterPro" id="IPR008969">
    <property type="entry name" value="CarboxyPept-like_regulatory"/>
</dbReference>
<dbReference type="PANTHER" id="PTHR40980:SF4">
    <property type="entry name" value="TONB-DEPENDENT RECEPTOR-LIKE BETA-BARREL DOMAIN-CONTAINING PROTEIN"/>
    <property type="match status" value="1"/>
</dbReference>
<evidence type="ECO:0000259" key="6">
    <source>
        <dbReference type="Pfam" id="PF00593"/>
    </source>
</evidence>
<evidence type="ECO:0000256" key="5">
    <source>
        <dbReference type="SAM" id="Phobius"/>
    </source>
</evidence>
<keyword evidence="9" id="KW-1185">Reference proteome</keyword>